<name>A0A5J9VCF7_9POAL</name>
<evidence type="ECO:0000256" key="1">
    <source>
        <dbReference type="SAM" id="MobiDB-lite"/>
    </source>
</evidence>
<keyword evidence="3" id="KW-1185">Reference proteome</keyword>
<dbReference type="AlphaFoldDB" id="A0A5J9VCF7"/>
<feature type="non-terminal residue" evidence="2">
    <location>
        <position position="1"/>
    </location>
</feature>
<gene>
    <name evidence="2" type="ORF">EJB05_25461</name>
</gene>
<evidence type="ECO:0000313" key="3">
    <source>
        <dbReference type="Proteomes" id="UP000324897"/>
    </source>
</evidence>
<sequence>WVSLQGDGLPRATTASSRPPPVGCHNGCKRSVCLLASSLPLPPPSAACWEAFVSMTVQGGSHEIVVRADDQKNKATRMMIGATIKLHACLHSSIEDSSFLGNDADLDGGTQTLALLHLEPLHILSVDISNGLTTSNIYRDDSVSPRSWLDIFLSPARWACKDEGAGTLLSCVDGSLLYLMSFV</sequence>
<feature type="region of interest" description="Disordered" evidence="1">
    <location>
        <begin position="1"/>
        <end position="21"/>
    </location>
</feature>
<evidence type="ECO:0000313" key="2">
    <source>
        <dbReference type="EMBL" id="TVU33635.1"/>
    </source>
</evidence>
<dbReference type="EMBL" id="RWGY01000011">
    <property type="protein sequence ID" value="TVU33635.1"/>
    <property type="molecule type" value="Genomic_DNA"/>
</dbReference>
<reference evidence="2 3" key="1">
    <citation type="journal article" date="2019" name="Sci. Rep.">
        <title>A high-quality genome of Eragrostis curvula grass provides insights into Poaceae evolution and supports new strategies to enhance forage quality.</title>
        <authorList>
            <person name="Carballo J."/>
            <person name="Santos B.A.C.M."/>
            <person name="Zappacosta D."/>
            <person name="Garbus I."/>
            <person name="Selva J.P."/>
            <person name="Gallo C.A."/>
            <person name="Diaz A."/>
            <person name="Albertini E."/>
            <person name="Caccamo M."/>
            <person name="Echenique V."/>
        </authorList>
    </citation>
    <scope>NUCLEOTIDE SEQUENCE [LARGE SCALE GENOMIC DNA]</scope>
    <source>
        <strain evidence="3">cv. Victoria</strain>
        <tissue evidence="2">Leaf</tissue>
    </source>
</reference>
<organism evidence="2 3">
    <name type="scientific">Eragrostis curvula</name>
    <name type="common">weeping love grass</name>
    <dbReference type="NCBI Taxonomy" id="38414"/>
    <lineage>
        <taxon>Eukaryota</taxon>
        <taxon>Viridiplantae</taxon>
        <taxon>Streptophyta</taxon>
        <taxon>Embryophyta</taxon>
        <taxon>Tracheophyta</taxon>
        <taxon>Spermatophyta</taxon>
        <taxon>Magnoliopsida</taxon>
        <taxon>Liliopsida</taxon>
        <taxon>Poales</taxon>
        <taxon>Poaceae</taxon>
        <taxon>PACMAD clade</taxon>
        <taxon>Chloridoideae</taxon>
        <taxon>Eragrostideae</taxon>
        <taxon>Eragrostidinae</taxon>
        <taxon>Eragrostis</taxon>
    </lineage>
</organism>
<proteinExistence type="predicted"/>
<accession>A0A5J9VCF7</accession>
<dbReference type="Gramene" id="TVU33635">
    <property type="protein sequence ID" value="TVU33635"/>
    <property type="gene ID" value="EJB05_25461"/>
</dbReference>
<comment type="caution">
    <text evidence="2">The sequence shown here is derived from an EMBL/GenBank/DDBJ whole genome shotgun (WGS) entry which is preliminary data.</text>
</comment>
<dbReference type="Proteomes" id="UP000324897">
    <property type="component" value="Chromosome 1"/>
</dbReference>
<protein>
    <submittedName>
        <fullName evidence="2">Uncharacterized protein</fullName>
    </submittedName>
</protein>